<feature type="non-terminal residue" evidence="6">
    <location>
        <position position="327"/>
    </location>
</feature>
<dbReference type="AlphaFoldDB" id="A0A177ATB0"/>
<evidence type="ECO:0000256" key="3">
    <source>
        <dbReference type="ARBA" id="ARBA00023038"/>
    </source>
</evidence>
<dbReference type="GO" id="GO:0003714">
    <property type="term" value="F:transcription corepressor activity"/>
    <property type="evidence" value="ECO:0007669"/>
    <property type="project" value="TreeGrafter"/>
</dbReference>
<evidence type="ECO:0000256" key="1">
    <source>
        <dbReference type="ARBA" id="ARBA00022723"/>
    </source>
</evidence>
<keyword evidence="7" id="KW-1185">Reference proteome</keyword>
<dbReference type="SMART" id="SM00132">
    <property type="entry name" value="LIM"/>
    <property type="match status" value="1"/>
</dbReference>
<dbReference type="GO" id="GO:0005667">
    <property type="term" value="C:transcription regulator complex"/>
    <property type="evidence" value="ECO:0007669"/>
    <property type="project" value="TreeGrafter"/>
</dbReference>
<dbReference type="Pfam" id="PF00412">
    <property type="entry name" value="LIM"/>
    <property type="match status" value="1"/>
</dbReference>
<dbReference type="EMBL" id="LWCA01001629">
    <property type="protein sequence ID" value="OAF64762.1"/>
    <property type="molecule type" value="Genomic_DNA"/>
</dbReference>
<evidence type="ECO:0000259" key="5">
    <source>
        <dbReference type="PROSITE" id="PS50023"/>
    </source>
</evidence>
<dbReference type="PROSITE" id="PS50023">
    <property type="entry name" value="LIM_DOMAIN_2"/>
    <property type="match status" value="1"/>
</dbReference>
<comment type="caution">
    <text evidence="6">The sequence shown here is derived from an EMBL/GenBank/DDBJ whole genome shotgun (WGS) entry which is preliminary data.</text>
</comment>
<organism evidence="6 7">
    <name type="scientific">Intoshia linei</name>
    <dbReference type="NCBI Taxonomy" id="1819745"/>
    <lineage>
        <taxon>Eukaryota</taxon>
        <taxon>Metazoa</taxon>
        <taxon>Spiralia</taxon>
        <taxon>Lophotrochozoa</taxon>
        <taxon>Mesozoa</taxon>
        <taxon>Orthonectida</taxon>
        <taxon>Rhopaluridae</taxon>
        <taxon>Intoshia</taxon>
    </lineage>
</organism>
<reference evidence="6 7" key="1">
    <citation type="submission" date="2016-04" db="EMBL/GenBank/DDBJ databases">
        <title>The genome of Intoshia linei affirms orthonectids as highly simplified spiralians.</title>
        <authorList>
            <person name="Mikhailov K.V."/>
            <person name="Slusarev G.S."/>
            <person name="Nikitin M.A."/>
            <person name="Logacheva M.D."/>
            <person name="Penin A."/>
            <person name="Aleoshin V."/>
            <person name="Panchin Y.V."/>
        </authorList>
    </citation>
    <scope>NUCLEOTIDE SEQUENCE [LARGE SCALE GENOMIC DNA]</scope>
    <source>
        <strain evidence="6">Intl2013</strain>
        <tissue evidence="6">Whole animal</tissue>
    </source>
</reference>
<keyword evidence="2 4" id="KW-0862">Zinc</keyword>
<dbReference type="GO" id="GO:0000932">
    <property type="term" value="C:P-body"/>
    <property type="evidence" value="ECO:0007669"/>
    <property type="project" value="TreeGrafter"/>
</dbReference>
<gene>
    <name evidence="6" type="ORF">A3Q56_07525</name>
</gene>
<dbReference type="CDD" id="cd08368">
    <property type="entry name" value="LIM"/>
    <property type="match status" value="1"/>
</dbReference>
<dbReference type="GO" id="GO:0005912">
    <property type="term" value="C:adherens junction"/>
    <property type="evidence" value="ECO:0007669"/>
    <property type="project" value="TreeGrafter"/>
</dbReference>
<evidence type="ECO:0000256" key="4">
    <source>
        <dbReference type="PROSITE-ProRule" id="PRU00125"/>
    </source>
</evidence>
<name>A0A177ATB0_9BILA</name>
<evidence type="ECO:0000313" key="6">
    <source>
        <dbReference type="EMBL" id="OAF64762.1"/>
    </source>
</evidence>
<dbReference type="GO" id="GO:0035331">
    <property type="term" value="P:negative regulation of hippo signaling"/>
    <property type="evidence" value="ECO:0007669"/>
    <property type="project" value="TreeGrafter"/>
</dbReference>
<dbReference type="GO" id="GO:0007010">
    <property type="term" value="P:cytoskeleton organization"/>
    <property type="evidence" value="ECO:0007669"/>
    <property type="project" value="TreeGrafter"/>
</dbReference>
<evidence type="ECO:0000256" key="2">
    <source>
        <dbReference type="ARBA" id="ARBA00022833"/>
    </source>
</evidence>
<dbReference type="GO" id="GO:0005634">
    <property type="term" value="C:nucleus"/>
    <property type="evidence" value="ECO:0007669"/>
    <property type="project" value="TreeGrafter"/>
</dbReference>
<dbReference type="PANTHER" id="PTHR24219">
    <property type="entry name" value="LIM DOMAIN-CONTAINING PROTEIN JUB"/>
    <property type="match status" value="1"/>
</dbReference>
<protein>
    <recommendedName>
        <fullName evidence="5">LIM zinc-binding domain-containing protein</fullName>
    </recommendedName>
</protein>
<dbReference type="PANTHER" id="PTHR24219:SF4">
    <property type="entry name" value="LIM DOMAIN-CONTAINING PROTEIN JUB"/>
    <property type="match status" value="1"/>
</dbReference>
<dbReference type="Gene3D" id="2.10.110.10">
    <property type="entry name" value="Cysteine Rich Protein"/>
    <property type="match status" value="1"/>
</dbReference>
<dbReference type="Proteomes" id="UP000078046">
    <property type="component" value="Unassembled WGS sequence"/>
</dbReference>
<dbReference type="GO" id="GO:0046872">
    <property type="term" value="F:metal ion binding"/>
    <property type="evidence" value="ECO:0007669"/>
    <property type="project" value="UniProtKB-KW"/>
</dbReference>
<keyword evidence="3 4" id="KW-0440">LIM domain</keyword>
<feature type="domain" description="LIM zinc-binding" evidence="5">
    <location>
        <begin position="250"/>
        <end position="311"/>
    </location>
</feature>
<keyword evidence="1 4" id="KW-0479">Metal-binding</keyword>
<dbReference type="PROSITE" id="PS00478">
    <property type="entry name" value="LIM_DOMAIN_1"/>
    <property type="match status" value="1"/>
</dbReference>
<dbReference type="GO" id="GO:0001666">
    <property type="term" value="P:response to hypoxia"/>
    <property type="evidence" value="ECO:0007669"/>
    <property type="project" value="TreeGrafter"/>
</dbReference>
<dbReference type="InterPro" id="IPR047172">
    <property type="entry name" value="Ajuba-like"/>
</dbReference>
<dbReference type="OrthoDB" id="1293114at2759"/>
<sequence>MKTEKKKLYKINRNLQFGPNDTELEYEFQKLRIDPNIKPSQEDGCHVFKNSCLSLNESGIYSNESKVYEMTHNVPMHRPRQDNASVDDSTNICRNVNCAMRHPNFRNNQNQSNYVKMPIPKNIRNKRHYPGRLTNNIHCECHKYKNTERCNYYEPDDYLNRQKSSYNASTISLTNDVLKTKNSTLRHDYRNTHHQNCSDFQKKNTSHPNIHKQYKITNIPKNNSRGCDYSNSHYVNTLKFPQNQAHQDIGICACCHLAIPKDENAYLSDGVYFHESCFNCFCCGRNLKNKNFYCLNSKLYCEADYHYVGFQNCSEKCAVCNHAIVDT</sequence>
<dbReference type="InterPro" id="IPR001781">
    <property type="entry name" value="Znf_LIM"/>
</dbReference>
<proteinExistence type="predicted"/>
<evidence type="ECO:0000313" key="7">
    <source>
        <dbReference type="Proteomes" id="UP000078046"/>
    </source>
</evidence>
<accession>A0A177ATB0</accession>